<feature type="region of interest" description="Disordered" evidence="1">
    <location>
        <begin position="111"/>
        <end position="132"/>
    </location>
</feature>
<evidence type="ECO:0000256" key="1">
    <source>
        <dbReference type="SAM" id="MobiDB-lite"/>
    </source>
</evidence>
<comment type="caution">
    <text evidence="2">The sequence shown here is derived from an EMBL/GenBank/DDBJ whole genome shotgun (WGS) entry which is preliminary data.</text>
</comment>
<organism evidence="2 3">
    <name type="scientific">Phytophthora fragariaefolia</name>
    <dbReference type="NCBI Taxonomy" id="1490495"/>
    <lineage>
        <taxon>Eukaryota</taxon>
        <taxon>Sar</taxon>
        <taxon>Stramenopiles</taxon>
        <taxon>Oomycota</taxon>
        <taxon>Peronosporomycetes</taxon>
        <taxon>Peronosporales</taxon>
        <taxon>Peronosporaceae</taxon>
        <taxon>Phytophthora</taxon>
    </lineage>
</organism>
<dbReference type="AlphaFoldDB" id="A0A9W6YB14"/>
<sequence length="242" mass="26933">MAYDIALDLREEAVTAADIDPEGDESMTMNYSEVSEEADRVAGPAEVVSGVEEDRSADASQSAQASEAGVGSDPRRADRKLTPATELTVPQDRPQEIDLAQQHTNPQMRNASTLPTEALTPPVLPEPVSNEGDDESRAYIFAGQGRQGVDSLVSPQPRLTRLQPREKVVEVRRRRYRTRMGRYVLEFEVKRVNASHGAARPKSMWINQSDYEQLWADRRLCLDDDDHGSDEQQNEEGSLPSL</sequence>
<feature type="region of interest" description="Disordered" evidence="1">
    <location>
        <begin position="222"/>
        <end position="242"/>
    </location>
</feature>
<proteinExistence type="predicted"/>
<gene>
    <name evidence="2" type="ORF">Pfra01_002519500</name>
</gene>
<name>A0A9W6YB14_9STRA</name>
<protein>
    <submittedName>
        <fullName evidence="2">Unnamed protein product</fullName>
    </submittedName>
</protein>
<feature type="compositionally biased region" description="Acidic residues" evidence="1">
    <location>
        <begin position="223"/>
        <end position="234"/>
    </location>
</feature>
<accession>A0A9W6YB14</accession>
<dbReference type="EMBL" id="BSXT01004682">
    <property type="protein sequence ID" value="GMF58571.1"/>
    <property type="molecule type" value="Genomic_DNA"/>
</dbReference>
<dbReference type="Proteomes" id="UP001165121">
    <property type="component" value="Unassembled WGS sequence"/>
</dbReference>
<dbReference type="OrthoDB" id="145110at2759"/>
<reference evidence="2" key="1">
    <citation type="submission" date="2023-04" db="EMBL/GenBank/DDBJ databases">
        <title>Phytophthora fragariaefolia NBRC 109709.</title>
        <authorList>
            <person name="Ichikawa N."/>
            <person name="Sato H."/>
            <person name="Tonouchi N."/>
        </authorList>
    </citation>
    <scope>NUCLEOTIDE SEQUENCE</scope>
    <source>
        <strain evidence="2">NBRC 109709</strain>
    </source>
</reference>
<evidence type="ECO:0000313" key="2">
    <source>
        <dbReference type="EMBL" id="GMF58571.1"/>
    </source>
</evidence>
<evidence type="ECO:0000313" key="3">
    <source>
        <dbReference type="Proteomes" id="UP001165121"/>
    </source>
</evidence>
<feature type="compositionally biased region" description="Low complexity" evidence="1">
    <location>
        <begin position="58"/>
        <end position="72"/>
    </location>
</feature>
<feature type="region of interest" description="Disordered" evidence="1">
    <location>
        <begin position="13"/>
        <end position="95"/>
    </location>
</feature>
<keyword evidence="3" id="KW-1185">Reference proteome</keyword>